<evidence type="ECO:0000313" key="2">
    <source>
        <dbReference type="EMBL" id="KAF9629324.1"/>
    </source>
</evidence>
<reference evidence="2" key="2">
    <citation type="journal article" date="2018" name="DNA Res.">
        <title>Comparative genome and transcriptome analyses reveal adaptations to opportunistic infections in woody plant degrading pathogens of Botryosphaeriaceae.</title>
        <authorList>
            <person name="Yan J.Y."/>
            <person name="Zhao W.S."/>
            <person name="Chen Z."/>
            <person name="Xing Q.K."/>
            <person name="Zhang W."/>
            <person name="Chethana K.W.T."/>
            <person name="Xue M.F."/>
            <person name="Xu J.P."/>
            <person name="Phillips A.J.L."/>
            <person name="Wang Y."/>
            <person name="Liu J.H."/>
            <person name="Liu M."/>
            <person name="Zhou Y."/>
            <person name="Jayawardena R.S."/>
            <person name="Manawasinghe I.S."/>
            <person name="Huang J.B."/>
            <person name="Qiao G.H."/>
            <person name="Fu C.Y."/>
            <person name="Guo F.F."/>
            <person name="Dissanayake A.J."/>
            <person name="Peng Y.L."/>
            <person name="Hyde K.D."/>
            <person name="Li X.H."/>
        </authorList>
    </citation>
    <scope>NUCLEOTIDE SEQUENCE</scope>
    <source>
        <strain evidence="2">CSS-01s</strain>
    </source>
</reference>
<evidence type="ECO:0000256" key="1">
    <source>
        <dbReference type="SAM" id="MobiDB-lite"/>
    </source>
</evidence>
<feature type="compositionally biased region" description="Low complexity" evidence="1">
    <location>
        <begin position="141"/>
        <end position="154"/>
    </location>
</feature>
<name>A0A8H7INQ7_9PEZI</name>
<reference evidence="2" key="1">
    <citation type="submission" date="2016-08" db="EMBL/GenBank/DDBJ databases">
        <authorList>
            <person name="Yan J."/>
        </authorList>
    </citation>
    <scope>NUCLEOTIDE SEQUENCE</scope>
    <source>
        <strain evidence="2">CSS-01s</strain>
    </source>
</reference>
<feature type="region of interest" description="Disordered" evidence="1">
    <location>
        <begin position="330"/>
        <end position="367"/>
    </location>
</feature>
<protein>
    <recommendedName>
        <fullName evidence="4">SprT-like domain-containing protein</fullName>
    </recommendedName>
</protein>
<feature type="compositionally biased region" description="Acidic residues" evidence="1">
    <location>
        <begin position="352"/>
        <end position="366"/>
    </location>
</feature>
<evidence type="ECO:0008006" key="4">
    <source>
        <dbReference type="Google" id="ProtNLM"/>
    </source>
</evidence>
<proteinExistence type="predicted"/>
<feature type="region of interest" description="Disordered" evidence="1">
    <location>
        <begin position="127"/>
        <end position="164"/>
    </location>
</feature>
<organism evidence="2 3">
    <name type="scientific">Lasiodiplodia theobromae</name>
    <dbReference type="NCBI Taxonomy" id="45133"/>
    <lineage>
        <taxon>Eukaryota</taxon>
        <taxon>Fungi</taxon>
        <taxon>Dikarya</taxon>
        <taxon>Ascomycota</taxon>
        <taxon>Pezizomycotina</taxon>
        <taxon>Dothideomycetes</taxon>
        <taxon>Dothideomycetes incertae sedis</taxon>
        <taxon>Botryosphaeriales</taxon>
        <taxon>Botryosphaeriaceae</taxon>
        <taxon>Lasiodiplodia</taxon>
    </lineage>
</organism>
<accession>A0A8H7INQ7</accession>
<evidence type="ECO:0000313" key="3">
    <source>
        <dbReference type="Proteomes" id="UP000627934"/>
    </source>
</evidence>
<feature type="compositionally biased region" description="Basic residues" evidence="1">
    <location>
        <begin position="127"/>
        <end position="136"/>
    </location>
</feature>
<dbReference type="EMBL" id="MDYX01000024">
    <property type="protein sequence ID" value="KAF9629324.1"/>
    <property type="molecule type" value="Genomic_DNA"/>
</dbReference>
<dbReference type="Proteomes" id="UP000627934">
    <property type="component" value="Unassembled WGS sequence"/>
</dbReference>
<dbReference type="AlphaFoldDB" id="A0A8H7INQ7"/>
<gene>
    <name evidence="2" type="ORF">BFW01_g10527</name>
</gene>
<feature type="compositionally biased region" description="Basic residues" evidence="1">
    <location>
        <begin position="331"/>
        <end position="340"/>
    </location>
</feature>
<comment type="caution">
    <text evidence="2">The sequence shown here is derived from an EMBL/GenBank/DDBJ whole genome shotgun (WGS) entry which is preliminary data.</text>
</comment>
<sequence>MGGEEAKVKIELNAVALQGANRDEIVGTLLHHMIHAYLLVVCEGVGTCPRYGNAGCGGGDLEGERVGDGGNDDDRLAHGNAFAAILWEIRAQAAKHEADDDRPLPIGFGHRLPSAVCIDGRSHKSVRNSRSIKHANKTIASSEQSQTPSSSRSSGTDGTGFPSPNCRSLKSTHCPISVPIITLDSASSWYTTECAPLLAAPACMRRSNFYAYSSGGNLLPIPYNTMGLQASAYVTFIYDSDKPIGVLRAVIQRFASLRLDVFADGRRWVELPRTGVEKGELNALMAFLKSKTYLPVLRSRKAAREGPGKCEGTEGGSCLKAPVIKIEDRARRRHRRRKGQGARTDARGIDSESSDDEEDGGDDQEEHEACAHLRDIRVYRLASAIGFSELASYAIRRLYTRHALSSDEDPITLLEAIYFSDDGGEVQPSQQLRTWSRAFLSRREDGSSMVSNVDKLQAHHRWRRRWNALLARGGQQGRSLLEDFIRINREF</sequence>